<evidence type="ECO:0000256" key="1">
    <source>
        <dbReference type="SAM" id="Phobius"/>
    </source>
</evidence>
<evidence type="ECO:0000259" key="2">
    <source>
        <dbReference type="Pfam" id="PF02470"/>
    </source>
</evidence>
<comment type="caution">
    <text evidence="3">The sequence shown here is derived from an EMBL/GenBank/DDBJ whole genome shotgun (WGS) entry which is preliminary data.</text>
</comment>
<name>A0A1E3RMR0_MYCFV</name>
<feature type="transmembrane region" description="Helical" evidence="1">
    <location>
        <begin position="6"/>
        <end position="29"/>
    </location>
</feature>
<organism evidence="3 4">
    <name type="scientific">Mycolicibacterium flavescens</name>
    <name type="common">Mycobacterium flavescens</name>
    <dbReference type="NCBI Taxonomy" id="1776"/>
    <lineage>
        <taxon>Bacteria</taxon>
        <taxon>Bacillati</taxon>
        <taxon>Actinomycetota</taxon>
        <taxon>Actinomycetes</taxon>
        <taxon>Mycobacteriales</taxon>
        <taxon>Mycobacteriaceae</taxon>
        <taxon>Mycolicibacterium</taxon>
    </lineage>
</organism>
<gene>
    <name evidence="3" type="ORF">BHQ18_07050</name>
</gene>
<dbReference type="STRING" id="1776.BHQ18_07050"/>
<dbReference type="Pfam" id="PF02470">
    <property type="entry name" value="MlaD"/>
    <property type="match status" value="1"/>
</dbReference>
<keyword evidence="1" id="KW-1133">Transmembrane helix</keyword>
<dbReference type="OrthoDB" id="4741753at2"/>
<dbReference type="EMBL" id="MIHA01000004">
    <property type="protein sequence ID" value="ODQ91144.1"/>
    <property type="molecule type" value="Genomic_DNA"/>
</dbReference>
<evidence type="ECO:0000313" key="4">
    <source>
        <dbReference type="Proteomes" id="UP000094053"/>
    </source>
</evidence>
<dbReference type="InterPro" id="IPR003399">
    <property type="entry name" value="Mce/MlaD"/>
</dbReference>
<proteinExistence type="predicted"/>
<dbReference type="GO" id="GO:0005576">
    <property type="term" value="C:extracellular region"/>
    <property type="evidence" value="ECO:0007669"/>
    <property type="project" value="TreeGrafter"/>
</dbReference>
<keyword evidence="4" id="KW-1185">Reference proteome</keyword>
<keyword evidence="1" id="KW-0812">Transmembrane</keyword>
<keyword evidence="1" id="KW-0472">Membrane</keyword>
<dbReference type="NCBIfam" id="TIGR00996">
    <property type="entry name" value="Mtu_fam_mce"/>
    <property type="match status" value="1"/>
</dbReference>
<dbReference type="InterPro" id="IPR052336">
    <property type="entry name" value="MlaD_Phospholipid_Transporter"/>
</dbReference>
<reference evidence="4" key="1">
    <citation type="submission" date="2016-09" db="EMBL/GenBank/DDBJ databases">
        <authorList>
            <person name="Greninger A.L."/>
            <person name="Jerome K.R."/>
            <person name="Mcnair B."/>
            <person name="Wallis C."/>
            <person name="Fang F."/>
        </authorList>
    </citation>
    <scope>NUCLEOTIDE SEQUENCE [LARGE SCALE GENOMIC DNA]</scope>
    <source>
        <strain evidence="4">M6</strain>
    </source>
</reference>
<dbReference type="PANTHER" id="PTHR33371:SF16">
    <property type="entry name" value="MCE-FAMILY PROTEIN MCE3F"/>
    <property type="match status" value="1"/>
</dbReference>
<dbReference type="AlphaFoldDB" id="A0A1E3RMR0"/>
<dbReference type="Proteomes" id="UP000094053">
    <property type="component" value="Unassembled WGS sequence"/>
</dbReference>
<protein>
    <recommendedName>
        <fullName evidence="2">Mce/MlaD domain-containing protein</fullName>
    </recommendedName>
</protein>
<feature type="domain" description="Mce/MlaD" evidence="2">
    <location>
        <begin position="39"/>
        <end position="112"/>
    </location>
</feature>
<accession>A0A1E3RMR0</accession>
<dbReference type="PANTHER" id="PTHR33371">
    <property type="entry name" value="INTERMEMBRANE PHOSPHOLIPID TRANSPORT SYSTEM BINDING PROTEIN MLAD-RELATED"/>
    <property type="match status" value="1"/>
</dbReference>
<sequence>MLTRFVRIQLVVFALLTIIAVTVLCVYYLRLPTMAGMGQYTVYAKLPSSGGLYATANVTYRGVTVGKVTDVRPTRDGVTATMSIDDRYRIPAGVAANVHSVSAVGEQYVDLVTEADQPAAPGHLADGQTIVDTTVPAEIGPILDSVNRGLDALPRDKLAAAPTGSSLSTPGTRSACASCGRVCSPSIGSRRDSVAPT</sequence>
<evidence type="ECO:0000313" key="3">
    <source>
        <dbReference type="EMBL" id="ODQ91144.1"/>
    </source>
</evidence>
<dbReference type="InterPro" id="IPR005693">
    <property type="entry name" value="Mce"/>
</dbReference>